<proteinExistence type="predicted"/>
<dbReference type="KEGG" id="dov:DSCO28_36560"/>
<dbReference type="EMBL" id="AP021876">
    <property type="protein sequence ID" value="BBO83090.1"/>
    <property type="molecule type" value="Genomic_DNA"/>
</dbReference>
<evidence type="ECO:0000313" key="2">
    <source>
        <dbReference type="Proteomes" id="UP000425960"/>
    </source>
</evidence>
<evidence type="ECO:0000313" key="1">
    <source>
        <dbReference type="EMBL" id="BBO83090.1"/>
    </source>
</evidence>
<dbReference type="AlphaFoldDB" id="A0A5K7ZSA1"/>
<accession>A0A5K7ZSA1</accession>
<reference evidence="1 2" key="1">
    <citation type="submission" date="2019-11" db="EMBL/GenBank/DDBJ databases">
        <title>Comparative genomics of hydrocarbon-degrading Desulfosarcina strains.</title>
        <authorList>
            <person name="Watanabe M."/>
            <person name="Kojima H."/>
            <person name="Fukui M."/>
        </authorList>
    </citation>
    <scope>NUCLEOTIDE SEQUENCE [LARGE SCALE GENOMIC DNA]</scope>
    <source>
        <strain evidence="1 2">28bB2T</strain>
    </source>
</reference>
<dbReference type="Proteomes" id="UP000425960">
    <property type="component" value="Chromosome"/>
</dbReference>
<protein>
    <submittedName>
        <fullName evidence="1">Uncharacterized protein</fullName>
    </submittedName>
</protein>
<name>A0A5K7ZSA1_9BACT</name>
<gene>
    <name evidence="1" type="ORF">DSCO28_36560</name>
</gene>
<sequence length="402" mass="45953">MILLFLGCAGQPIKGVDQGPNPLRGMVHERFSRPISDPSIFVWLNRSDLHLDAHDQQLECEILHELVNIEVKDWKSAVDRLWETNREFRKMVSDEGNWDGYEYPLAEIYYLLSAVQPSSWEKDTAEKLYQQHLKQVQPNELTGYALHFYIQALLLNGKIETAIPFLPRLGQFKPADYFLDDLAYALSCSLSVKDTEHSLKILELILETGITDHPDKVDQIMCALLPDLNQAGIIEQVVQALSSFVDQHSVDNEYQFVPLMQEYYRAFIISKRQPNRVTVQIQVILASKKDAFVDHRLVGIIESLNSDLNFRGFRLLENRHFQLMKKESGRMPIPNGYRLTVKPVELSEYDSKMNVAIHKGGNCVFNTLVKTLDDGVTVIGGPKIDDGMILLRIKTDFYSKGV</sequence>
<organism evidence="1 2">
    <name type="scientific">Desulfosarcina ovata subsp. sediminis</name>
    <dbReference type="NCBI Taxonomy" id="885957"/>
    <lineage>
        <taxon>Bacteria</taxon>
        <taxon>Pseudomonadati</taxon>
        <taxon>Thermodesulfobacteriota</taxon>
        <taxon>Desulfobacteria</taxon>
        <taxon>Desulfobacterales</taxon>
        <taxon>Desulfosarcinaceae</taxon>
        <taxon>Desulfosarcina</taxon>
    </lineage>
</organism>